<sequence>MSLFVLMFSSILFLLSIFLFFNMRSFVRSLRGPPLDENFLSEAGKKLRKREGVCQLGIPKKHHITVLEVSSERARSLGPST</sequence>
<reference evidence="1" key="1">
    <citation type="journal article" date="2023" name="G3 (Bethesda)">
        <title>Whole genome assembly and annotation of the endangered Caribbean coral Acropora cervicornis.</title>
        <authorList>
            <person name="Selwyn J.D."/>
            <person name="Vollmer S.V."/>
        </authorList>
    </citation>
    <scope>NUCLEOTIDE SEQUENCE</scope>
    <source>
        <strain evidence="1">K2</strain>
    </source>
</reference>
<organism evidence="1 2">
    <name type="scientific">Acropora cervicornis</name>
    <name type="common">Staghorn coral</name>
    <dbReference type="NCBI Taxonomy" id="6130"/>
    <lineage>
        <taxon>Eukaryota</taxon>
        <taxon>Metazoa</taxon>
        <taxon>Cnidaria</taxon>
        <taxon>Anthozoa</taxon>
        <taxon>Hexacorallia</taxon>
        <taxon>Scleractinia</taxon>
        <taxon>Astrocoeniina</taxon>
        <taxon>Acroporidae</taxon>
        <taxon>Acropora</taxon>
    </lineage>
</organism>
<dbReference type="AlphaFoldDB" id="A0AAD9VG96"/>
<evidence type="ECO:0000313" key="2">
    <source>
        <dbReference type="Proteomes" id="UP001249851"/>
    </source>
</evidence>
<dbReference type="Proteomes" id="UP001249851">
    <property type="component" value="Unassembled WGS sequence"/>
</dbReference>
<gene>
    <name evidence="1" type="ORF">P5673_001026</name>
</gene>
<keyword evidence="2" id="KW-1185">Reference proteome</keyword>
<protein>
    <submittedName>
        <fullName evidence="1">Uncharacterized protein</fullName>
    </submittedName>
</protein>
<reference evidence="1" key="2">
    <citation type="journal article" date="2023" name="Science">
        <title>Genomic signatures of disease resistance in endangered staghorn corals.</title>
        <authorList>
            <person name="Vollmer S.V."/>
            <person name="Selwyn J.D."/>
            <person name="Despard B.A."/>
            <person name="Roesel C.L."/>
        </authorList>
    </citation>
    <scope>NUCLEOTIDE SEQUENCE</scope>
    <source>
        <strain evidence="1">K2</strain>
    </source>
</reference>
<evidence type="ECO:0000313" key="1">
    <source>
        <dbReference type="EMBL" id="KAK2573376.1"/>
    </source>
</evidence>
<name>A0AAD9VG96_ACRCE</name>
<dbReference type="EMBL" id="JARQWQ010000002">
    <property type="protein sequence ID" value="KAK2573376.1"/>
    <property type="molecule type" value="Genomic_DNA"/>
</dbReference>
<comment type="caution">
    <text evidence="1">The sequence shown here is derived from an EMBL/GenBank/DDBJ whole genome shotgun (WGS) entry which is preliminary data.</text>
</comment>
<proteinExistence type="predicted"/>
<accession>A0AAD9VG96</accession>